<dbReference type="InterPro" id="IPR035985">
    <property type="entry name" value="Ubiquitin-activating_enz"/>
</dbReference>
<dbReference type="OrthoDB" id="206053at2759"/>
<protein>
    <recommendedName>
        <fullName evidence="2">Ubiquitin-like modifier-activating enzyme 5</fullName>
    </recommendedName>
</protein>
<dbReference type="GO" id="GO:0071569">
    <property type="term" value="P:protein ufmylation"/>
    <property type="evidence" value="ECO:0007669"/>
    <property type="project" value="TreeGrafter"/>
</dbReference>
<comment type="caution">
    <text evidence="10">The sequence shown here is derived from an EMBL/GenBank/DDBJ whole genome shotgun (WGS) entry which is preliminary data.</text>
</comment>
<dbReference type="Pfam" id="PF00899">
    <property type="entry name" value="ThiF"/>
    <property type="match status" value="1"/>
</dbReference>
<dbReference type="SUPFAM" id="SSF69572">
    <property type="entry name" value="Activating enzymes of the ubiquitin-like proteins"/>
    <property type="match status" value="1"/>
</dbReference>
<dbReference type="Proteomes" id="UP000655225">
    <property type="component" value="Unassembled WGS sequence"/>
</dbReference>
<evidence type="ECO:0000256" key="8">
    <source>
        <dbReference type="SAM" id="MobiDB-lite"/>
    </source>
</evidence>
<keyword evidence="5" id="KW-0833">Ubl conjugation pathway</keyword>
<dbReference type="PROSITE" id="PS00065">
    <property type="entry name" value="D_2_HYDROXYACID_DH_1"/>
    <property type="match status" value="1"/>
</dbReference>
<dbReference type="EMBL" id="JABCRI010000023">
    <property type="protein sequence ID" value="KAF8378008.1"/>
    <property type="molecule type" value="Genomic_DNA"/>
</dbReference>
<dbReference type="FunFam" id="3.40.50.720:FF:000531">
    <property type="entry name" value="NAD/FAD dependent dehydrogenase, putative"/>
    <property type="match status" value="1"/>
</dbReference>
<keyword evidence="6" id="KW-0862">Zinc</keyword>
<organism evidence="10 11">
    <name type="scientific">Tetracentron sinense</name>
    <name type="common">Spur-leaf</name>
    <dbReference type="NCBI Taxonomy" id="13715"/>
    <lineage>
        <taxon>Eukaryota</taxon>
        <taxon>Viridiplantae</taxon>
        <taxon>Streptophyta</taxon>
        <taxon>Embryophyta</taxon>
        <taxon>Tracheophyta</taxon>
        <taxon>Spermatophyta</taxon>
        <taxon>Magnoliopsida</taxon>
        <taxon>Trochodendrales</taxon>
        <taxon>Trochodendraceae</taxon>
        <taxon>Tetracentron</taxon>
    </lineage>
</organism>
<dbReference type="InterPro" id="IPR000594">
    <property type="entry name" value="ThiF_NAD_FAD-bd"/>
</dbReference>
<keyword evidence="11" id="KW-1185">Reference proteome</keyword>
<proteinExistence type="inferred from homology"/>
<comment type="similarity">
    <text evidence="1">Belongs to the ubiquitin-activating E1 family. UBA5 subfamily.</text>
</comment>
<dbReference type="PANTHER" id="PTHR10953">
    <property type="entry name" value="UBIQUITIN-ACTIVATING ENZYME E1"/>
    <property type="match status" value="1"/>
</dbReference>
<evidence type="ECO:0000256" key="5">
    <source>
        <dbReference type="ARBA" id="ARBA00022786"/>
    </source>
</evidence>
<sequence>MEVELKEMLDDLEALNQALPDPSYKDSIAKLQRHVGHLTNLVKSAPTQRSKVKDMSAEVVDSNPYSRLMALQRMGIVENYERIREFSVAIVGIGGVGSVAAEMLTRCGIGRLLLYDYDTVGMTKTDAAVQTLSDINPDVVLESYTLNITTVQGFETFMAGLRNQNFHSSKHGSGVDLVLSCVDNYEARMVVNQACNELNQTWMESGVSEDAVSGHIQLLIPGESACFACAPPLVVASGVDERTLKREGVCAASLPTTMGVVAGLLVQNTLKFLLKFGQVSPYLGYNALKDYFPTMEMKPNPQCSNAACLERQREYILIKPARDAAAKAKMEAEASCATECPVHDDNEWNISVVDDDEMETADVLRSSDALPEGLVRELPSADEFKKPPVPEEANASIDDLEDLRRQLDALNAD</sequence>
<evidence type="ECO:0000256" key="7">
    <source>
        <dbReference type="ARBA" id="ARBA00022840"/>
    </source>
</evidence>
<evidence type="ECO:0000256" key="4">
    <source>
        <dbReference type="ARBA" id="ARBA00022741"/>
    </source>
</evidence>
<gene>
    <name evidence="10" type="ORF">HHK36_029341</name>
</gene>
<keyword evidence="4" id="KW-0547">Nucleotide-binding</keyword>
<dbReference type="GO" id="GO:0046872">
    <property type="term" value="F:metal ion binding"/>
    <property type="evidence" value="ECO:0007669"/>
    <property type="project" value="UniProtKB-KW"/>
</dbReference>
<dbReference type="GO" id="GO:0005524">
    <property type="term" value="F:ATP binding"/>
    <property type="evidence" value="ECO:0007669"/>
    <property type="project" value="UniProtKB-KW"/>
</dbReference>
<dbReference type="GO" id="GO:0071566">
    <property type="term" value="F:UFM1 activating enzyme activity"/>
    <property type="evidence" value="ECO:0007669"/>
    <property type="project" value="TreeGrafter"/>
</dbReference>
<feature type="region of interest" description="Disordered" evidence="8">
    <location>
        <begin position="378"/>
        <end position="400"/>
    </location>
</feature>
<dbReference type="GO" id="GO:0005829">
    <property type="term" value="C:cytosol"/>
    <property type="evidence" value="ECO:0007669"/>
    <property type="project" value="TreeGrafter"/>
</dbReference>
<name>A0A834Y9B9_TETSI</name>
<dbReference type="CDD" id="cd00757">
    <property type="entry name" value="ThiF_MoeB_HesA_family"/>
    <property type="match status" value="1"/>
</dbReference>
<dbReference type="AlphaFoldDB" id="A0A834Y9B9"/>
<evidence type="ECO:0000256" key="3">
    <source>
        <dbReference type="ARBA" id="ARBA00022723"/>
    </source>
</evidence>
<dbReference type="PANTHER" id="PTHR10953:SF9">
    <property type="entry name" value="UBIQUITIN-LIKE MODIFIER-ACTIVATING ENZYME 5"/>
    <property type="match status" value="1"/>
</dbReference>
<dbReference type="OMA" id="MNIVKDY"/>
<dbReference type="InterPro" id="IPR045886">
    <property type="entry name" value="ThiF/MoeB/HesA"/>
</dbReference>
<evidence type="ECO:0000256" key="2">
    <source>
        <dbReference type="ARBA" id="ARBA00016279"/>
    </source>
</evidence>
<feature type="domain" description="THIF-type NAD/FAD binding fold" evidence="9">
    <location>
        <begin position="65"/>
        <end position="304"/>
    </location>
</feature>
<evidence type="ECO:0000313" key="10">
    <source>
        <dbReference type="EMBL" id="KAF8378008.1"/>
    </source>
</evidence>
<accession>A0A834Y9B9</accession>
<keyword evidence="3" id="KW-0479">Metal-binding</keyword>
<keyword evidence="7" id="KW-0067">ATP-binding</keyword>
<reference evidence="10 11" key="1">
    <citation type="submission" date="2020-04" db="EMBL/GenBank/DDBJ databases">
        <title>Plant Genome Project.</title>
        <authorList>
            <person name="Zhang R.-G."/>
        </authorList>
    </citation>
    <scope>NUCLEOTIDE SEQUENCE [LARGE SCALE GENOMIC DNA]</scope>
    <source>
        <strain evidence="10">YNK0</strain>
        <tissue evidence="10">Leaf</tissue>
    </source>
</reference>
<evidence type="ECO:0000256" key="1">
    <source>
        <dbReference type="ARBA" id="ARBA00005339"/>
    </source>
</evidence>
<dbReference type="InterPro" id="IPR029752">
    <property type="entry name" value="D-isomer_DH_CS1"/>
</dbReference>
<evidence type="ECO:0000259" key="9">
    <source>
        <dbReference type="Pfam" id="PF00899"/>
    </source>
</evidence>
<evidence type="ECO:0000256" key="6">
    <source>
        <dbReference type="ARBA" id="ARBA00022833"/>
    </source>
</evidence>
<evidence type="ECO:0000313" key="11">
    <source>
        <dbReference type="Proteomes" id="UP000655225"/>
    </source>
</evidence>
<dbReference type="Gene3D" id="3.40.50.720">
    <property type="entry name" value="NAD(P)-binding Rossmann-like Domain"/>
    <property type="match status" value="1"/>
</dbReference>